<protein>
    <recommendedName>
        <fullName evidence="4">DUF2946 domain-containing protein</fullName>
    </recommendedName>
</protein>
<dbReference type="EMBL" id="BPNL01000044">
    <property type="protein sequence ID" value="GJA55893.1"/>
    <property type="molecule type" value="Genomic_DNA"/>
</dbReference>
<evidence type="ECO:0008006" key="4">
    <source>
        <dbReference type="Google" id="ProtNLM"/>
    </source>
</evidence>
<sequence>MAPFPQGSMGRSTLTIWVLLLGWLWMQPVLAQHPLEAALPDHGHACTLCVLHLDGKLALTPTPVLPPLSSGIDRYIGTPQPRAATGTTGHRRIRAPPPLHCFFF</sequence>
<evidence type="ECO:0000313" key="1">
    <source>
        <dbReference type="EMBL" id="GJA55893.1"/>
    </source>
</evidence>
<name>A0A3G9IQT5_AERCA</name>
<dbReference type="EMBL" id="BPNN01000028">
    <property type="protein sequence ID" value="GJA63561.1"/>
    <property type="molecule type" value="Genomic_DNA"/>
</dbReference>
<accession>A0A3G9IQT5</accession>
<reference evidence="2" key="1">
    <citation type="submission" date="2021-07" db="EMBL/GenBank/DDBJ databases">
        <title>Draft genome sequence of carbapenem-resistant Aeromonas spp. in Japan.</title>
        <authorList>
            <person name="Maehana S."/>
            <person name="Suzuki M."/>
            <person name="Kitasato H."/>
        </authorList>
    </citation>
    <scope>NUCLEOTIDE SEQUENCE</scope>
    <source>
        <strain evidence="1">KAM348</strain>
        <strain evidence="2">KAM351</strain>
    </source>
</reference>
<evidence type="ECO:0000313" key="3">
    <source>
        <dbReference type="Proteomes" id="UP000886934"/>
    </source>
</evidence>
<evidence type="ECO:0000313" key="2">
    <source>
        <dbReference type="EMBL" id="GJA63561.1"/>
    </source>
</evidence>
<proteinExistence type="predicted"/>
<gene>
    <name evidence="1" type="ORF">KAM348_33160</name>
    <name evidence="2" type="ORF">KAM351_21720</name>
</gene>
<dbReference type="Proteomes" id="UP000887009">
    <property type="component" value="Unassembled WGS sequence"/>
</dbReference>
<comment type="caution">
    <text evidence="2">The sequence shown here is derived from an EMBL/GenBank/DDBJ whole genome shotgun (WGS) entry which is preliminary data.</text>
</comment>
<dbReference type="AlphaFoldDB" id="A0A3G9IQT5"/>
<organism evidence="2 3">
    <name type="scientific">Aeromonas caviae</name>
    <name type="common">Aeromonas punctata</name>
    <dbReference type="NCBI Taxonomy" id="648"/>
    <lineage>
        <taxon>Bacteria</taxon>
        <taxon>Pseudomonadati</taxon>
        <taxon>Pseudomonadota</taxon>
        <taxon>Gammaproteobacteria</taxon>
        <taxon>Aeromonadales</taxon>
        <taxon>Aeromonadaceae</taxon>
        <taxon>Aeromonas</taxon>
    </lineage>
</organism>
<dbReference type="Proteomes" id="UP000886934">
    <property type="component" value="Unassembled WGS sequence"/>
</dbReference>